<dbReference type="GO" id="GO:0008360">
    <property type="term" value="P:regulation of cell shape"/>
    <property type="evidence" value="ECO:0007669"/>
    <property type="project" value="UniProtKB-KW"/>
</dbReference>
<evidence type="ECO:0000256" key="1">
    <source>
        <dbReference type="ARBA" id="ARBA00007164"/>
    </source>
</evidence>
<feature type="active site" evidence="8">
    <location>
        <position position="203"/>
    </location>
</feature>
<feature type="domain" description="Peptidase S11 D-alanyl-D-alanine carboxypeptidase A N-terminal" evidence="13">
    <location>
        <begin position="109"/>
        <end position="345"/>
    </location>
</feature>
<dbReference type="GO" id="GO:0071555">
    <property type="term" value="P:cell wall organization"/>
    <property type="evidence" value="ECO:0007669"/>
    <property type="project" value="UniProtKB-KW"/>
</dbReference>
<evidence type="ECO:0000259" key="13">
    <source>
        <dbReference type="Pfam" id="PF00768"/>
    </source>
</evidence>
<organism evidence="14 15">
    <name type="scientific">Hungatella hathewayi</name>
    <dbReference type="NCBI Taxonomy" id="154046"/>
    <lineage>
        <taxon>Bacteria</taxon>
        <taxon>Bacillati</taxon>
        <taxon>Bacillota</taxon>
        <taxon>Clostridia</taxon>
        <taxon>Lachnospirales</taxon>
        <taxon>Lachnospiraceae</taxon>
        <taxon>Hungatella</taxon>
    </lineage>
</organism>
<feature type="active site" description="Acyl-ester intermediate" evidence="8">
    <location>
        <position position="145"/>
    </location>
</feature>
<comment type="caution">
    <text evidence="14">The sequence shown here is derived from an EMBL/GenBank/DDBJ whole genome shotgun (WGS) entry which is preliminary data.</text>
</comment>
<evidence type="ECO:0000256" key="8">
    <source>
        <dbReference type="PIRSR" id="PIRSR618044-1"/>
    </source>
</evidence>
<evidence type="ECO:0000313" key="14">
    <source>
        <dbReference type="EMBL" id="RGD67951.1"/>
    </source>
</evidence>
<dbReference type="SUPFAM" id="SSF56601">
    <property type="entry name" value="beta-lactamase/transpeptidase-like"/>
    <property type="match status" value="1"/>
</dbReference>
<feature type="active site" description="Proton acceptor" evidence="8">
    <location>
        <position position="148"/>
    </location>
</feature>
<gene>
    <name evidence="14" type="ORF">DWX31_24660</name>
</gene>
<evidence type="ECO:0000256" key="3">
    <source>
        <dbReference type="ARBA" id="ARBA00022737"/>
    </source>
</evidence>
<feature type="repeat" description="Cell wall-binding" evidence="10">
    <location>
        <begin position="410"/>
        <end position="430"/>
    </location>
</feature>
<dbReference type="GO" id="GO:0009252">
    <property type="term" value="P:peptidoglycan biosynthetic process"/>
    <property type="evidence" value="ECO:0007669"/>
    <property type="project" value="UniProtKB-KW"/>
</dbReference>
<keyword evidence="4" id="KW-0378">Hydrolase</keyword>
<keyword evidence="3" id="KW-0677">Repeat</keyword>
<accession>A0A3E3DF98</accession>
<evidence type="ECO:0000256" key="12">
    <source>
        <dbReference type="SAM" id="MobiDB-lite"/>
    </source>
</evidence>
<evidence type="ECO:0000256" key="9">
    <source>
        <dbReference type="PIRSR" id="PIRSR618044-2"/>
    </source>
</evidence>
<dbReference type="Pfam" id="PF01473">
    <property type="entry name" value="Choline_bind_1"/>
    <property type="match status" value="1"/>
</dbReference>
<dbReference type="GO" id="GO:0009002">
    <property type="term" value="F:serine-type D-Ala-D-Ala carboxypeptidase activity"/>
    <property type="evidence" value="ECO:0007669"/>
    <property type="project" value="InterPro"/>
</dbReference>
<evidence type="ECO:0000313" key="15">
    <source>
        <dbReference type="Proteomes" id="UP000261023"/>
    </source>
</evidence>
<evidence type="ECO:0000256" key="11">
    <source>
        <dbReference type="RuleBase" id="RU004016"/>
    </source>
</evidence>
<protein>
    <submittedName>
        <fullName evidence="14">Peptidase S11</fullName>
    </submittedName>
</protein>
<dbReference type="SUPFAM" id="SSF69360">
    <property type="entry name" value="Cell wall binding repeat"/>
    <property type="match status" value="1"/>
</dbReference>
<dbReference type="EMBL" id="QTJW01000020">
    <property type="protein sequence ID" value="RGD67951.1"/>
    <property type="molecule type" value="Genomic_DNA"/>
</dbReference>
<dbReference type="Pfam" id="PF19127">
    <property type="entry name" value="Choline_bind_3"/>
    <property type="match status" value="1"/>
</dbReference>
<dbReference type="InterPro" id="IPR018044">
    <property type="entry name" value="Peptidase_S11"/>
</dbReference>
<dbReference type="PROSITE" id="PS51170">
    <property type="entry name" value="CW"/>
    <property type="match status" value="3"/>
</dbReference>
<sequence length="471" mass="49373">MTRGETDMVKRFNRIWSIAISLSLLASVPAFGDIPIVPPISGGSDNGISGPETAGPGGDNTQSGPGASTGTGNSTGTGTSAGSGNSTGPGTSAGPGATQGSGTGGSVVNTLKQPEIQAQGAVLMDAATGNLLYSKEAETKFYPASITKLMTALLVAEKCSLDDTVTFSKTAVTNLESGAVTLGLVEGDKLTVRQSLYGLLLKSANEVANGLAEHTAGSISKFADMMNARAKELGCTNTNFVNPNGLNNSNHYTTPHDMALIARAAFQNGTVSKIASTLSYQIPATQKAAARTISLGHKMLYPNDARYYQGVIGGKTGYTSLAGNTLVTCAERDGVRLIAVIMKSKSTQYTDTSALLDYGFALKSGGSQTAKWQQEGAKWYFVKNDGNRAANEWMTIDGADYWFDSDGTMATGWRHYSNDAWYYFKSGGAMASSTWVESDGQWFYLGADGAMMKNTVTPDGYTLDASGVWVK</sequence>
<feature type="repeat" description="Cell wall-binding" evidence="10">
    <location>
        <begin position="432"/>
        <end position="451"/>
    </location>
</feature>
<feature type="repeat" description="Cell wall-binding" evidence="10">
    <location>
        <begin position="390"/>
        <end position="409"/>
    </location>
</feature>
<evidence type="ECO:0000256" key="2">
    <source>
        <dbReference type="ARBA" id="ARBA00022729"/>
    </source>
</evidence>
<keyword evidence="6" id="KW-0573">Peptidoglycan synthesis</keyword>
<dbReference type="RefSeq" id="WP_117502724.1">
    <property type="nucleotide sequence ID" value="NZ_CACRUH010000033.1"/>
</dbReference>
<dbReference type="Pfam" id="PF19085">
    <property type="entry name" value="Choline_bind_2"/>
    <property type="match status" value="1"/>
</dbReference>
<keyword evidence="2" id="KW-0732">Signal</keyword>
<comment type="similarity">
    <text evidence="1 11">Belongs to the peptidase S11 family.</text>
</comment>
<dbReference type="PANTHER" id="PTHR21581:SF33">
    <property type="entry name" value="D-ALANYL-D-ALANINE CARBOXYPEPTIDASE DACB"/>
    <property type="match status" value="1"/>
</dbReference>
<evidence type="ECO:0000256" key="6">
    <source>
        <dbReference type="ARBA" id="ARBA00022984"/>
    </source>
</evidence>
<dbReference type="InterPro" id="IPR001967">
    <property type="entry name" value="Peptidase_S11_N"/>
</dbReference>
<feature type="binding site" evidence="9">
    <location>
        <position position="315"/>
    </location>
    <ligand>
        <name>substrate</name>
    </ligand>
</feature>
<name>A0A3E3DF98_9FIRM</name>
<reference evidence="14 15" key="1">
    <citation type="submission" date="2018-08" db="EMBL/GenBank/DDBJ databases">
        <title>A genome reference for cultivated species of the human gut microbiota.</title>
        <authorList>
            <person name="Zou Y."/>
            <person name="Xue W."/>
            <person name="Luo G."/>
        </authorList>
    </citation>
    <scope>NUCLEOTIDE SEQUENCE [LARGE SCALE GENOMIC DNA]</scope>
    <source>
        <strain evidence="14 15">AF19-13AC</strain>
    </source>
</reference>
<feature type="compositionally biased region" description="Gly residues" evidence="12">
    <location>
        <begin position="67"/>
        <end position="105"/>
    </location>
</feature>
<dbReference type="AlphaFoldDB" id="A0A3E3DF98"/>
<dbReference type="PANTHER" id="PTHR21581">
    <property type="entry name" value="D-ALANYL-D-ALANINE CARBOXYPEPTIDASE"/>
    <property type="match status" value="1"/>
</dbReference>
<dbReference type="Pfam" id="PF00768">
    <property type="entry name" value="Peptidase_S11"/>
    <property type="match status" value="1"/>
</dbReference>
<proteinExistence type="inferred from homology"/>
<dbReference type="PRINTS" id="PR00725">
    <property type="entry name" value="DADACBPTASE1"/>
</dbReference>
<dbReference type="OrthoDB" id="9791132at2"/>
<keyword evidence="7" id="KW-0961">Cell wall biogenesis/degradation</keyword>
<dbReference type="Gene3D" id="2.10.270.10">
    <property type="entry name" value="Cholin Binding"/>
    <property type="match status" value="1"/>
</dbReference>
<evidence type="ECO:0000256" key="10">
    <source>
        <dbReference type="PROSITE-ProRule" id="PRU00591"/>
    </source>
</evidence>
<evidence type="ECO:0000256" key="5">
    <source>
        <dbReference type="ARBA" id="ARBA00022960"/>
    </source>
</evidence>
<keyword evidence="5" id="KW-0133">Cell shape</keyword>
<dbReference type="InterPro" id="IPR012338">
    <property type="entry name" value="Beta-lactam/transpept-like"/>
</dbReference>
<dbReference type="GO" id="GO:0006508">
    <property type="term" value="P:proteolysis"/>
    <property type="evidence" value="ECO:0007669"/>
    <property type="project" value="InterPro"/>
</dbReference>
<dbReference type="Gene3D" id="3.40.710.10">
    <property type="entry name" value="DD-peptidase/beta-lactamase superfamily"/>
    <property type="match status" value="1"/>
</dbReference>
<dbReference type="InterPro" id="IPR018337">
    <property type="entry name" value="Cell_wall/Cho-bd_repeat"/>
</dbReference>
<dbReference type="Proteomes" id="UP000261023">
    <property type="component" value="Unassembled WGS sequence"/>
</dbReference>
<evidence type="ECO:0000256" key="4">
    <source>
        <dbReference type="ARBA" id="ARBA00022801"/>
    </source>
</evidence>
<evidence type="ECO:0000256" key="7">
    <source>
        <dbReference type="ARBA" id="ARBA00023316"/>
    </source>
</evidence>
<feature type="region of interest" description="Disordered" evidence="12">
    <location>
        <begin position="42"/>
        <end position="108"/>
    </location>
</feature>